<evidence type="ECO:0000313" key="3">
    <source>
        <dbReference type="Proteomes" id="UP000779233"/>
    </source>
</evidence>
<gene>
    <name evidence="2" type="ORF">PVW1_100007500</name>
</gene>
<organism evidence="2 3">
    <name type="scientific">Plasmodium vivax</name>
    <name type="common">malaria parasite P. vivax</name>
    <dbReference type="NCBI Taxonomy" id="5855"/>
    <lineage>
        <taxon>Eukaryota</taxon>
        <taxon>Sar</taxon>
        <taxon>Alveolata</taxon>
        <taxon>Apicomplexa</taxon>
        <taxon>Aconoidasida</taxon>
        <taxon>Haemosporida</taxon>
        <taxon>Plasmodiidae</taxon>
        <taxon>Plasmodium</taxon>
        <taxon>Plasmodium (Plasmodium)</taxon>
    </lineage>
</organism>
<name>A0A8S4H692_PLAVI</name>
<proteinExistence type="predicted"/>
<accession>A0A8S4H692</accession>
<dbReference type="Pfam" id="PF05795">
    <property type="entry name" value="Plasmodium_Vir"/>
    <property type="match status" value="1"/>
</dbReference>
<dbReference type="EMBL" id="CAJZCX010000005">
    <property type="protein sequence ID" value="CAG9474514.1"/>
    <property type="molecule type" value="Genomic_DNA"/>
</dbReference>
<dbReference type="VEuPathDB" id="PlasmoDB:PVPAM_040010700"/>
<dbReference type="Proteomes" id="UP000779233">
    <property type="component" value="Unassembled WGS sequence"/>
</dbReference>
<dbReference type="AlphaFoldDB" id="A0A8S4H692"/>
<reference evidence="2" key="1">
    <citation type="submission" date="2021-09" db="EMBL/GenBank/DDBJ databases">
        <authorList>
            <consortium name="Pathogen Informatics"/>
        </authorList>
    </citation>
    <scope>NUCLEOTIDE SEQUENCE</scope>
    <source>
        <strain evidence="2">PvW1</strain>
    </source>
</reference>
<protein>
    <submittedName>
        <fullName evidence="2">(malaria parasite P. vivax) hypothetical protein</fullName>
    </submittedName>
</protein>
<feature type="region of interest" description="Disordered" evidence="1">
    <location>
        <begin position="220"/>
        <end position="283"/>
    </location>
</feature>
<comment type="caution">
    <text evidence="2">The sequence shown here is derived from an EMBL/GenBank/DDBJ whole genome shotgun (WGS) entry which is preliminary data.</text>
</comment>
<evidence type="ECO:0000256" key="1">
    <source>
        <dbReference type="SAM" id="MobiDB-lite"/>
    </source>
</evidence>
<dbReference type="InterPro" id="IPR008780">
    <property type="entry name" value="Plasmodium_Vir"/>
</dbReference>
<evidence type="ECO:0000313" key="2">
    <source>
        <dbReference type="EMBL" id="CAG9474514.1"/>
    </source>
</evidence>
<feature type="compositionally biased region" description="Polar residues" evidence="1">
    <location>
        <begin position="240"/>
        <end position="253"/>
    </location>
</feature>
<sequence>MYFTYRDYDAVKKSFVYEPDDKIDMSFVSGIMEPIRSNTPRKERMLYDTFHEFKKLIIRHYSFLQHGKDKCCNYINYWLNKTVRDSKFGVDEKNFDIFDKFMRVDAKIKDSPIDCISKISYMKKDVFEKMEKLYDLYDYFTKLKESKVPTTLCHHISDLAEKYESIMKEYEEKDNNLCKMLTNLKDVIVKDELVAKDVCTKNTSDLFYLKIDPHRKEQKAVMAHAQVRNSGETPPPTPVSGYSAQVQRRNSGETSTPPPVRVSSSPAQGLEKPARGESERISPVPSAQFPLELTALSALPPLPLLQLGQLKQLEQLETSEPTGPKGPFGVSGPESVLRQEQLQEQEGYQPQHDVHHLSEDEADISLEEGDQSAGSMLSALNPETIMEKMKIAVSKVLETVEPVPVLGVSGAIGALFLLSKYTPIGSLFRRNRRNNQNIPNFFDPRYGEQFSGYYPQYYNEGFPNYRMNIAYHPSSEELD</sequence>